<feature type="transmembrane region" description="Helical" evidence="5">
    <location>
        <begin position="45"/>
        <end position="68"/>
    </location>
</feature>
<feature type="chain" id="PRO_5017980305" description="Ion transport domain-containing protein" evidence="6">
    <location>
        <begin position="21"/>
        <end position="94"/>
    </location>
</feature>
<dbReference type="AlphaFoldDB" id="A0A3P6PAN0"/>
<evidence type="ECO:0000313" key="8">
    <source>
        <dbReference type="EMBL" id="VDK28670.1"/>
    </source>
</evidence>
<dbReference type="Proteomes" id="UP000267096">
    <property type="component" value="Unassembled WGS sequence"/>
</dbReference>
<feature type="transmembrane region" description="Helical" evidence="5">
    <location>
        <begin position="6"/>
        <end position="25"/>
    </location>
</feature>
<evidence type="ECO:0000256" key="1">
    <source>
        <dbReference type="ARBA" id="ARBA00004141"/>
    </source>
</evidence>
<proteinExistence type="predicted"/>
<dbReference type="PANTHER" id="PTHR46141:SF1">
    <property type="entry name" value="SODIUM LEAK CHANNEL NALCN"/>
    <property type="match status" value="1"/>
</dbReference>
<evidence type="ECO:0000259" key="7">
    <source>
        <dbReference type="Pfam" id="PF00520"/>
    </source>
</evidence>
<dbReference type="EMBL" id="UYRR01016888">
    <property type="protein sequence ID" value="VDK28670.1"/>
    <property type="molecule type" value="Genomic_DNA"/>
</dbReference>
<evidence type="ECO:0000256" key="3">
    <source>
        <dbReference type="ARBA" id="ARBA00022989"/>
    </source>
</evidence>
<evidence type="ECO:0000256" key="4">
    <source>
        <dbReference type="ARBA" id="ARBA00023136"/>
    </source>
</evidence>
<organism evidence="8 9">
    <name type="scientific">Anisakis simplex</name>
    <name type="common">Herring worm</name>
    <dbReference type="NCBI Taxonomy" id="6269"/>
    <lineage>
        <taxon>Eukaryota</taxon>
        <taxon>Metazoa</taxon>
        <taxon>Ecdysozoa</taxon>
        <taxon>Nematoda</taxon>
        <taxon>Chromadorea</taxon>
        <taxon>Rhabditida</taxon>
        <taxon>Spirurina</taxon>
        <taxon>Ascaridomorpha</taxon>
        <taxon>Ascaridoidea</taxon>
        <taxon>Anisakidae</taxon>
        <taxon>Anisakis</taxon>
        <taxon>Anisakis simplex complex</taxon>
    </lineage>
</organism>
<feature type="domain" description="Ion transport" evidence="7">
    <location>
        <begin position="6"/>
        <end position="92"/>
    </location>
</feature>
<keyword evidence="4 5" id="KW-0472">Membrane</keyword>
<dbReference type="GO" id="GO:0032224">
    <property type="term" value="P:positive regulation of synaptic transmission, cholinergic"/>
    <property type="evidence" value="ECO:0007669"/>
    <property type="project" value="TreeGrafter"/>
</dbReference>
<accession>A0A3P6PAN0</accession>
<dbReference type="PANTHER" id="PTHR46141">
    <property type="entry name" value="SODIUM LEAK CHANNEL NON-SELECTIVE PROTEIN"/>
    <property type="match status" value="1"/>
</dbReference>
<feature type="transmembrane region" description="Helical" evidence="5">
    <location>
        <begin position="74"/>
        <end position="92"/>
    </location>
</feature>
<dbReference type="GO" id="GO:0032230">
    <property type="term" value="P:positive regulation of synaptic transmission, GABAergic"/>
    <property type="evidence" value="ECO:0007669"/>
    <property type="project" value="TreeGrafter"/>
</dbReference>
<keyword evidence="2 5" id="KW-0812">Transmembrane</keyword>
<feature type="signal peptide" evidence="6">
    <location>
        <begin position="1"/>
        <end position="20"/>
    </location>
</feature>
<gene>
    <name evidence="8" type="ORF">ASIM_LOCUS7175</name>
</gene>
<reference evidence="8 9" key="1">
    <citation type="submission" date="2018-11" db="EMBL/GenBank/DDBJ databases">
        <authorList>
            <consortium name="Pathogen Informatics"/>
        </authorList>
    </citation>
    <scope>NUCLEOTIDE SEQUENCE [LARGE SCALE GENOMIC DNA]</scope>
</reference>
<evidence type="ECO:0000256" key="5">
    <source>
        <dbReference type="SAM" id="Phobius"/>
    </source>
</evidence>
<keyword evidence="6" id="KW-0732">Signal</keyword>
<comment type="subcellular location">
    <subcellularLocation>
        <location evidence="1">Membrane</location>
        <topology evidence="1">Multi-pass membrane protein</topology>
    </subcellularLocation>
</comment>
<dbReference type="InterPro" id="IPR005821">
    <property type="entry name" value="Ion_trans_dom"/>
</dbReference>
<evidence type="ECO:0000256" key="2">
    <source>
        <dbReference type="ARBA" id="ARBA00022692"/>
    </source>
</evidence>
<protein>
    <recommendedName>
        <fullName evidence="7">Ion transport domain-containing protein</fullName>
    </recommendedName>
</protein>
<name>A0A3P6PAN0_ANISI</name>
<dbReference type="Pfam" id="PF00520">
    <property type="entry name" value="Ion_trans"/>
    <property type="match status" value="1"/>
</dbReference>
<sequence>MVGLMTYLDWAMVFITSVSCVSMLFESPWPTTGENLIFNNPYLQICEYLFVISMTFELAVKILANGFFFTPNAVIRDVGGVMTLFIYIVSAVKY</sequence>
<dbReference type="OrthoDB" id="10069766at2759"/>
<dbReference type="Gene3D" id="1.20.120.350">
    <property type="entry name" value="Voltage-gated potassium channels. Chain C"/>
    <property type="match status" value="1"/>
</dbReference>
<keyword evidence="9" id="KW-1185">Reference proteome</keyword>
<dbReference type="InterPro" id="IPR027359">
    <property type="entry name" value="Volt_channel_dom_sf"/>
</dbReference>
<evidence type="ECO:0000313" key="9">
    <source>
        <dbReference type="Proteomes" id="UP000267096"/>
    </source>
</evidence>
<dbReference type="GO" id="GO:0005261">
    <property type="term" value="F:monoatomic cation channel activity"/>
    <property type="evidence" value="ECO:0007669"/>
    <property type="project" value="InterPro"/>
</dbReference>
<keyword evidence="3 5" id="KW-1133">Transmembrane helix</keyword>
<dbReference type="GO" id="GO:0005886">
    <property type="term" value="C:plasma membrane"/>
    <property type="evidence" value="ECO:0007669"/>
    <property type="project" value="TreeGrafter"/>
</dbReference>
<dbReference type="InterPro" id="IPR028823">
    <property type="entry name" value="NALCN"/>
</dbReference>
<evidence type="ECO:0000256" key="6">
    <source>
        <dbReference type="SAM" id="SignalP"/>
    </source>
</evidence>